<name>A0A1F6FRR8_9BACT</name>
<organism evidence="1 2">
    <name type="scientific">Candidatus Kaiserbacteria bacterium RIFOXYD1_FULL_42_15</name>
    <dbReference type="NCBI Taxonomy" id="1798532"/>
    <lineage>
        <taxon>Bacteria</taxon>
        <taxon>Candidatus Kaiseribacteriota</taxon>
    </lineage>
</organism>
<evidence type="ECO:0000313" key="2">
    <source>
        <dbReference type="Proteomes" id="UP000179230"/>
    </source>
</evidence>
<evidence type="ECO:0008006" key="3">
    <source>
        <dbReference type="Google" id="ProtNLM"/>
    </source>
</evidence>
<gene>
    <name evidence="1" type="ORF">A2592_02385</name>
</gene>
<sequence>MTVKDLTIDGTGGTNLHGINVYEATGVLLDNVTLENNGHNGLVVNGSTVTVNNITTANNGWGGVDVDLGGGVPPPAVLTVNGVSHHNEAYGKDLYVDDTSKDVSVIDTNSQYSTADSVFAVGDRVYTLVDPAPNTMNQCKNGGWENFSNPEFKNQGQCVSYVQSNEKAGKRN</sequence>
<dbReference type="InterPro" id="IPR011050">
    <property type="entry name" value="Pectin_lyase_fold/virulence"/>
</dbReference>
<dbReference type="Proteomes" id="UP000179230">
    <property type="component" value="Unassembled WGS sequence"/>
</dbReference>
<comment type="caution">
    <text evidence="1">The sequence shown here is derived from an EMBL/GenBank/DDBJ whole genome shotgun (WGS) entry which is preliminary data.</text>
</comment>
<accession>A0A1F6FRR8</accession>
<dbReference type="SUPFAM" id="SSF51126">
    <property type="entry name" value="Pectin lyase-like"/>
    <property type="match status" value="1"/>
</dbReference>
<proteinExistence type="predicted"/>
<dbReference type="AlphaFoldDB" id="A0A1F6FRR8"/>
<reference evidence="1 2" key="1">
    <citation type="journal article" date="2016" name="Nat. Commun.">
        <title>Thousands of microbial genomes shed light on interconnected biogeochemical processes in an aquifer system.</title>
        <authorList>
            <person name="Anantharaman K."/>
            <person name="Brown C.T."/>
            <person name="Hug L.A."/>
            <person name="Sharon I."/>
            <person name="Castelle C.J."/>
            <person name="Probst A.J."/>
            <person name="Thomas B.C."/>
            <person name="Singh A."/>
            <person name="Wilkins M.J."/>
            <person name="Karaoz U."/>
            <person name="Brodie E.L."/>
            <person name="Williams K.H."/>
            <person name="Hubbard S.S."/>
            <person name="Banfield J.F."/>
        </authorList>
    </citation>
    <scope>NUCLEOTIDE SEQUENCE [LARGE SCALE GENOMIC DNA]</scope>
</reference>
<protein>
    <recommendedName>
        <fullName evidence="3">Right handed beta helix domain-containing protein</fullName>
    </recommendedName>
</protein>
<evidence type="ECO:0000313" key="1">
    <source>
        <dbReference type="EMBL" id="OGG88567.1"/>
    </source>
</evidence>
<dbReference type="Gene3D" id="2.160.20.10">
    <property type="entry name" value="Single-stranded right-handed beta-helix, Pectin lyase-like"/>
    <property type="match status" value="1"/>
</dbReference>
<dbReference type="InterPro" id="IPR012334">
    <property type="entry name" value="Pectin_lyas_fold"/>
</dbReference>
<dbReference type="EMBL" id="MFMT01000018">
    <property type="protein sequence ID" value="OGG88567.1"/>
    <property type="molecule type" value="Genomic_DNA"/>
</dbReference>